<protein>
    <recommendedName>
        <fullName evidence="3">Transposase</fullName>
    </recommendedName>
</protein>
<evidence type="ECO:0000313" key="1">
    <source>
        <dbReference type="EMBL" id="CAH8221895.1"/>
    </source>
</evidence>
<reference evidence="1" key="1">
    <citation type="submission" date="2022-06" db="EMBL/GenBank/DDBJ databases">
        <authorList>
            <person name="Goudenege D."/>
            <person name="Le Roux F."/>
        </authorList>
    </citation>
    <scope>NUCLEOTIDE SEQUENCE</scope>
    <source>
        <strain evidence="1">12-063</strain>
    </source>
</reference>
<name>A0ABM9FNZ0_9VIBR</name>
<accession>A0ABM9FNZ0</accession>
<dbReference type="Proteomes" id="UP001152658">
    <property type="component" value="Unassembled WGS sequence"/>
</dbReference>
<proteinExistence type="predicted"/>
<sequence>MTAPISADMTLTFNNVELSIPLNTPADYLAQLIRELSS</sequence>
<dbReference type="EMBL" id="CALYLK010000134">
    <property type="protein sequence ID" value="CAH8221895.1"/>
    <property type="molecule type" value="Genomic_DNA"/>
</dbReference>
<organism evidence="1 2">
    <name type="scientific">Vibrio aestuarianus</name>
    <dbReference type="NCBI Taxonomy" id="28171"/>
    <lineage>
        <taxon>Bacteria</taxon>
        <taxon>Pseudomonadati</taxon>
        <taxon>Pseudomonadota</taxon>
        <taxon>Gammaproteobacteria</taxon>
        <taxon>Vibrionales</taxon>
        <taxon>Vibrionaceae</taxon>
        <taxon>Vibrio</taxon>
    </lineage>
</organism>
<evidence type="ECO:0008006" key="3">
    <source>
        <dbReference type="Google" id="ProtNLM"/>
    </source>
</evidence>
<gene>
    <name evidence="1" type="ORF">VAE063_930015</name>
</gene>
<comment type="caution">
    <text evidence="1">The sequence shown here is derived from an EMBL/GenBank/DDBJ whole genome shotgun (WGS) entry which is preliminary data.</text>
</comment>
<evidence type="ECO:0000313" key="2">
    <source>
        <dbReference type="Proteomes" id="UP001152658"/>
    </source>
</evidence>
<keyword evidence="2" id="KW-1185">Reference proteome</keyword>